<dbReference type="InterPro" id="IPR050259">
    <property type="entry name" value="SDR"/>
</dbReference>
<dbReference type="PRINTS" id="PR00080">
    <property type="entry name" value="SDRFAMILY"/>
</dbReference>
<dbReference type="Gene3D" id="3.40.50.720">
    <property type="entry name" value="NAD(P)-binding Rossmann-like Domain"/>
    <property type="match status" value="1"/>
</dbReference>
<evidence type="ECO:0000313" key="3">
    <source>
        <dbReference type="Proteomes" id="UP000248795"/>
    </source>
</evidence>
<evidence type="ECO:0000256" key="1">
    <source>
        <dbReference type="ARBA" id="ARBA00006484"/>
    </source>
</evidence>
<dbReference type="EMBL" id="QKVK01000012">
    <property type="protein sequence ID" value="PZF75321.1"/>
    <property type="molecule type" value="Genomic_DNA"/>
</dbReference>
<comment type="similarity">
    <text evidence="1">Belongs to the short-chain dehydrogenases/reductases (SDR) family.</text>
</comment>
<dbReference type="Proteomes" id="UP000248795">
    <property type="component" value="Unassembled WGS sequence"/>
</dbReference>
<dbReference type="InterPro" id="IPR036291">
    <property type="entry name" value="NAD(P)-bd_dom_sf"/>
</dbReference>
<dbReference type="CDD" id="cd05233">
    <property type="entry name" value="SDR_c"/>
    <property type="match status" value="1"/>
</dbReference>
<sequence length="276" mass="29718">MNIESLRHLSMDGKTAVVTGSTQGLGEAIAHLFADRGVSQMVITGRNAERGARVKAALEAKGVKTVFVPADLVKLDEVRQVIAACDAAFGRIDALVNAAALTDRGTIWDTSEARYDELFDANVKAPFFLMQDALHLMKKSRTSGTIVNILSMSGHGGQDFLTAYSTTKGALAVMTKNVAYSVMKYRIRVNGLNIGWMDTPGEDRIMKTYHDAAPGWLKEAEAGRPFGRLLKPAEVARACAYLSSEESGLMTGSIIDFDQQVMGAGNSPSDPPDATW</sequence>
<reference evidence="3" key="1">
    <citation type="submission" date="2018-06" db="EMBL/GenBank/DDBJ databases">
        <title>Aestuariibacter litoralis strain KCTC 52945T.</title>
        <authorList>
            <person name="Li X."/>
            <person name="Salam N."/>
            <person name="Li J.-L."/>
            <person name="Chen Y.-M."/>
            <person name="Yang Z.-W."/>
            <person name="Zhang L.-Y."/>
            <person name="Han M.-X."/>
            <person name="Xiao M."/>
            <person name="Li W.-J."/>
        </authorList>
    </citation>
    <scope>NUCLEOTIDE SEQUENCE [LARGE SCALE GENOMIC DNA]</scope>
    <source>
        <strain evidence="3">KCTC 52945</strain>
    </source>
</reference>
<dbReference type="NCBIfam" id="NF004847">
    <property type="entry name" value="PRK06198.1"/>
    <property type="match status" value="1"/>
</dbReference>
<dbReference type="Pfam" id="PF13561">
    <property type="entry name" value="adh_short_C2"/>
    <property type="match status" value="1"/>
</dbReference>
<organism evidence="2 3">
    <name type="scientific">Aestuariivirga litoralis</name>
    <dbReference type="NCBI Taxonomy" id="2650924"/>
    <lineage>
        <taxon>Bacteria</taxon>
        <taxon>Pseudomonadati</taxon>
        <taxon>Pseudomonadota</taxon>
        <taxon>Alphaproteobacteria</taxon>
        <taxon>Hyphomicrobiales</taxon>
        <taxon>Aestuariivirgaceae</taxon>
        <taxon>Aestuariivirga</taxon>
    </lineage>
</organism>
<name>A0A2W2AJ51_9HYPH</name>
<dbReference type="GO" id="GO:0032787">
    <property type="term" value="P:monocarboxylic acid metabolic process"/>
    <property type="evidence" value="ECO:0007669"/>
    <property type="project" value="UniProtKB-ARBA"/>
</dbReference>
<dbReference type="FunFam" id="3.40.50.720:FF:000084">
    <property type="entry name" value="Short-chain dehydrogenase reductase"/>
    <property type="match status" value="1"/>
</dbReference>
<dbReference type="PANTHER" id="PTHR42879:SF2">
    <property type="entry name" value="3-OXOACYL-[ACYL-CARRIER-PROTEIN] REDUCTASE FABG"/>
    <property type="match status" value="1"/>
</dbReference>
<dbReference type="SUPFAM" id="SSF51735">
    <property type="entry name" value="NAD(P)-binding Rossmann-fold domains"/>
    <property type="match status" value="1"/>
</dbReference>
<gene>
    <name evidence="2" type="ORF">DK847_19100</name>
</gene>
<dbReference type="PROSITE" id="PS00061">
    <property type="entry name" value="ADH_SHORT"/>
    <property type="match status" value="1"/>
</dbReference>
<protein>
    <submittedName>
        <fullName evidence="2">Short-chain dehydrogenase</fullName>
    </submittedName>
</protein>
<proteinExistence type="inferred from homology"/>
<evidence type="ECO:0000313" key="2">
    <source>
        <dbReference type="EMBL" id="PZF75321.1"/>
    </source>
</evidence>
<comment type="caution">
    <text evidence="2">The sequence shown here is derived from an EMBL/GenBank/DDBJ whole genome shotgun (WGS) entry which is preliminary data.</text>
</comment>
<dbReference type="PANTHER" id="PTHR42879">
    <property type="entry name" value="3-OXOACYL-(ACYL-CARRIER-PROTEIN) REDUCTASE"/>
    <property type="match status" value="1"/>
</dbReference>
<dbReference type="PRINTS" id="PR00081">
    <property type="entry name" value="GDHRDH"/>
</dbReference>
<accession>A0A2W2AJ51</accession>
<dbReference type="RefSeq" id="WP_111200147.1">
    <property type="nucleotide sequence ID" value="NZ_QKVK01000012.1"/>
</dbReference>
<keyword evidence="3" id="KW-1185">Reference proteome</keyword>
<dbReference type="AlphaFoldDB" id="A0A2W2AJ51"/>
<dbReference type="InterPro" id="IPR002347">
    <property type="entry name" value="SDR_fam"/>
</dbReference>
<dbReference type="InterPro" id="IPR020904">
    <property type="entry name" value="Sc_DH/Rdtase_CS"/>
</dbReference>